<proteinExistence type="predicted"/>
<dbReference type="OrthoDB" id="10613415at2759"/>
<dbReference type="WBParaSite" id="ASIM_0001743401-mRNA-1">
    <property type="protein sequence ID" value="ASIM_0001743401-mRNA-1"/>
    <property type="gene ID" value="ASIM_0001743401"/>
</dbReference>
<evidence type="ECO:0000313" key="3">
    <source>
        <dbReference type="WBParaSite" id="ASIM_0001743401-mRNA-1"/>
    </source>
</evidence>
<keyword evidence="2" id="KW-1185">Reference proteome</keyword>
<reference evidence="1 2" key="2">
    <citation type="submission" date="2018-11" db="EMBL/GenBank/DDBJ databases">
        <authorList>
            <consortium name="Pathogen Informatics"/>
        </authorList>
    </citation>
    <scope>NUCLEOTIDE SEQUENCE [LARGE SCALE GENOMIC DNA]</scope>
</reference>
<dbReference type="AlphaFoldDB" id="A0A0M3K8Z3"/>
<name>A0A0M3K8Z3_ANISI</name>
<gene>
    <name evidence="1" type="ORF">ASIM_LOCUS16841</name>
</gene>
<protein>
    <submittedName>
        <fullName evidence="3">LAM_G_DOMAIN domain-containing protein</fullName>
    </submittedName>
</protein>
<dbReference type="EMBL" id="UYRR01033467">
    <property type="protein sequence ID" value="VDK58839.1"/>
    <property type="molecule type" value="Genomic_DNA"/>
</dbReference>
<accession>A0A0M3K8Z3</accession>
<reference evidence="3" key="1">
    <citation type="submission" date="2017-02" db="UniProtKB">
        <authorList>
            <consortium name="WormBaseParasite"/>
        </authorList>
    </citation>
    <scope>IDENTIFICATION</scope>
</reference>
<evidence type="ECO:0000313" key="1">
    <source>
        <dbReference type="EMBL" id="VDK58839.1"/>
    </source>
</evidence>
<sequence>MYSRAPTNRRRMKHFTDRDDPGAALIAFSRSFKKIRRTKTTKARRRLHLSARWKRAQSLPNLCDLLDVVSKYYQCREPPPPPPARFEAISARVLHGYSKCGGQRRNRNRSNSLFTSALQLPSSRIVLQDGGFFTKQYLSAHLEVDDRQELALKVNGGPRLHPIDALSGYGFAFSGSVENENRSSQQLNVNCANKPSPTPHKVSVREVYNKDKVCCTDSDHC</sequence>
<organism evidence="3">
    <name type="scientific">Anisakis simplex</name>
    <name type="common">Herring worm</name>
    <dbReference type="NCBI Taxonomy" id="6269"/>
    <lineage>
        <taxon>Eukaryota</taxon>
        <taxon>Metazoa</taxon>
        <taxon>Ecdysozoa</taxon>
        <taxon>Nematoda</taxon>
        <taxon>Chromadorea</taxon>
        <taxon>Rhabditida</taxon>
        <taxon>Spirurina</taxon>
        <taxon>Ascaridomorpha</taxon>
        <taxon>Ascaridoidea</taxon>
        <taxon>Anisakidae</taxon>
        <taxon>Anisakis</taxon>
        <taxon>Anisakis simplex complex</taxon>
    </lineage>
</organism>
<dbReference type="Proteomes" id="UP000267096">
    <property type="component" value="Unassembled WGS sequence"/>
</dbReference>
<evidence type="ECO:0000313" key="2">
    <source>
        <dbReference type="Proteomes" id="UP000267096"/>
    </source>
</evidence>